<evidence type="ECO:0000313" key="1">
    <source>
        <dbReference type="EMBL" id="VEL33593.1"/>
    </source>
</evidence>
<dbReference type="EMBL" id="CAAALY010246053">
    <property type="protein sequence ID" value="VEL33593.1"/>
    <property type="molecule type" value="Genomic_DNA"/>
</dbReference>
<keyword evidence="2" id="KW-1185">Reference proteome</keyword>
<gene>
    <name evidence="1" type="ORF">PXEA_LOCUS27033</name>
</gene>
<organism evidence="1 2">
    <name type="scientific">Protopolystoma xenopodis</name>
    <dbReference type="NCBI Taxonomy" id="117903"/>
    <lineage>
        <taxon>Eukaryota</taxon>
        <taxon>Metazoa</taxon>
        <taxon>Spiralia</taxon>
        <taxon>Lophotrochozoa</taxon>
        <taxon>Platyhelminthes</taxon>
        <taxon>Monogenea</taxon>
        <taxon>Polyopisthocotylea</taxon>
        <taxon>Polystomatidea</taxon>
        <taxon>Polystomatidae</taxon>
        <taxon>Protopolystoma</taxon>
    </lineage>
</organism>
<protein>
    <submittedName>
        <fullName evidence="1">Uncharacterized protein</fullName>
    </submittedName>
</protein>
<name>A0A3S5ACS2_9PLAT</name>
<sequence length="242" mass="26082">MNIKYLTFFLFIKEHKGKQAAQDGKGIGLFASTLLIDQSSSPSVPVQKSSSSGSCSGECSEVGGRIQRKVPRKVCTKCETPHESTAECCGALDKELEEQRIYKIGFEDHTKNVTSFCSGNLVGFESSSGIGGHETGASDSSGVEKRLGARSSLATSRVHLLPRTGCCQEAVVATIRHSGAAIPDESMQHGVAATSHFVTGHETSDVCKENRAPHWPSKQMHRSATDTNIAYEFNSQVKYLIN</sequence>
<evidence type="ECO:0000313" key="2">
    <source>
        <dbReference type="Proteomes" id="UP000784294"/>
    </source>
</evidence>
<dbReference type="Proteomes" id="UP000784294">
    <property type="component" value="Unassembled WGS sequence"/>
</dbReference>
<accession>A0A3S5ACS2</accession>
<reference evidence="1" key="1">
    <citation type="submission" date="2018-11" db="EMBL/GenBank/DDBJ databases">
        <authorList>
            <consortium name="Pathogen Informatics"/>
        </authorList>
    </citation>
    <scope>NUCLEOTIDE SEQUENCE</scope>
</reference>
<dbReference type="AlphaFoldDB" id="A0A3S5ACS2"/>
<comment type="caution">
    <text evidence="1">The sequence shown here is derived from an EMBL/GenBank/DDBJ whole genome shotgun (WGS) entry which is preliminary data.</text>
</comment>
<proteinExistence type="predicted"/>